<keyword evidence="10 17" id="KW-0378">Hydrolase</keyword>
<evidence type="ECO:0000313" key="22">
    <source>
        <dbReference type="EMBL" id="RDL39142.1"/>
    </source>
</evidence>
<dbReference type="CDD" id="cd06602">
    <property type="entry name" value="GH31_MGAM_SI_GAA"/>
    <property type="match status" value="1"/>
</dbReference>
<comment type="subcellular location">
    <subcellularLocation>
        <location evidence="3">Secreted</location>
    </subcellularLocation>
</comment>
<dbReference type="InterPro" id="IPR011013">
    <property type="entry name" value="Gal_mutarotase_sf_dom"/>
</dbReference>
<dbReference type="CDD" id="cd14752">
    <property type="entry name" value="GH31_N"/>
    <property type="match status" value="1"/>
</dbReference>
<dbReference type="InterPro" id="IPR030458">
    <property type="entry name" value="Glyco_hydro_31_AS"/>
</dbReference>
<protein>
    <recommendedName>
        <fullName evidence="7">Probable alpha/beta-glucosidase agdC</fullName>
        <ecNumber evidence="5">3.2.1.20</ecNumber>
        <ecNumber evidence="6">3.2.1.21</ecNumber>
    </recommendedName>
</protein>
<gene>
    <name evidence="22" type="ORF">BP5553_03482</name>
</gene>
<dbReference type="EC" id="3.2.1.21" evidence="6"/>
<sequence length="944" mass="105112">MYALQEILERPLLFDLSIASVMSYIFSWLAVAIAAVTATSVASSGDSLATCPGYTASNVRTNAHSLTADLNLAGAACNVYGDDLKNLTLEVVYETDDRIHVKIQDAARSVYQVPTSVFPRPPVLPGTVSEHANIQFHHETSPFSFSIIRTETGEVLFDTSAASLVFESQYVRLRTSLPENPNLYGLGEHSDSLRLKTTDYIRTLWSRDSFAIPLGENLYGNHPIYFDHRLSGTHGVFFLNSNGMDIKINNTNGKDQYLEYNTLGGVLDFYFMAGPTPVDVSKQYAEVAGLPAMHSYWTFGFQNCRYGYRDAYDVAEAVYNYSKAGIPLETMWIDIDYMDERKVFSLDPERFPLKQMQELNHYLHSKNQKQVLMVDPAVAYQDYPAYQNGAKYDTFLKRDNGSYWLGVVWPGVTVFPDWFNTKVQQYWNDEFYTFFSPQSGVDIDGLWIDMNEPSSFACDFPCDDPFGSAVGFPPKPPPVRSPPRPLPGFPCDFQPEGTPCSATKKPRSIVVPPLQRSLELETRLVPGQENGLPGRDLLFPKYAIHNAAAYTYADNAAGGGISNHTVNTDVIHQNGLAMYDTHNLYGTMMSTTSRGAMEYRRPTERPFVITRSTFAGAGAKVGHWLGDNESLWLHYRLSIRTLLGFTSIYQVPMSGSDVCGFGGNTTEQLCARWATLGAFSPFYRNHNSDSSISQEYYRWASVTSAAKKIIDIRYRLLDYIYTALYRQTVDGTPLANPMFYIYPQDSNTFALELQYFYGPSLLVSPVTEKDSTSVDVYLPNDIFYDFHTHAAVQGKGSNIKIENVDYESIPLHYRGGVIVPQRVAGALTTADLRKKDFEIIVPIGSDGTAEGDLYIDDGISLVQKSTTSVKFTFDGKTFRMRGSYGYNPGVKIARIVILGLSGSLAGCSVDGEAVTNWAQHGTNGDVVVPVGKPLTRDFAVTIHK</sequence>
<feature type="domain" description="Glycoside hydrolase family 31 N-terminal" evidence="20">
    <location>
        <begin position="135"/>
        <end position="243"/>
    </location>
</feature>
<evidence type="ECO:0000256" key="14">
    <source>
        <dbReference type="ARBA" id="ARBA00023316"/>
    </source>
</evidence>
<evidence type="ECO:0000256" key="7">
    <source>
        <dbReference type="ARBA" id="ARBA00014002"/>
    </source>
</evidence>
<dbReference type="Gene3D" id="2.60.40.1760">
    <property type="entry name" value="glycosyl hydrolase (family 31)"/>
    <property type="match status" value="1"/>
</dbReference>
<dbReference type="GO" id="GO:0030246">
    <property type="term" value="F:carbohydrate binding"/>
    <property type="evidence" value="ECO:0007669"/>
    <property type="project" value="InterPro"/>
</dbReference>
<evidence type="ECO:0000256" key="3">
    <source>
        <dbReference type="ARBA" id="ARBA00004613"/>
    </source>
</evidence>
<dbReference type="Proteomes" id="UP000254866">
    <property type="component" value="Unassembled WGS sequence"/>
</dbReference>
<dbReference type="Pfam" id="PF13802">
    <property type="entry name" value="Gal_mutarotas_2"/>
    <property type="match status" value="1"/>
</dbReference>
<organism evidence="22 23">
    <name type="scientific">Venustampulla echinocandica</name>
    <dbReference type="NCBI Taxonomy" id="2656787"/>
    <lineage>
        <taxon>Eukaryota</taxon>
        <taxon>Fungi</taxon>
        <taxon>Dikarya</taxon>
        <taxon>Ascomycota</taxon>
        <taxon>Pezizomycotina</taxon>
        <taxon>Leotiomycetes</taxon>
        <taxon>Helotiales</taxon>
        <taxon>Pleuroascaceae</taxon>
        <taxon>Venustampulla</taxon>
    </lineage>
</organism>
<dbReference type="InterPro" id="IPR017853">
    <property type="entry name" value="GH"/>
</dbReference>
<dbReference type="InterPro" id="IPR048395">
    <property type="entry name" value="Glyco_hydro_31_C"/>
</dbReference>
<reference evidence="22 23" key="1">
    <citation type="journal article" date="2018" name="IMA Fungus">
        <title>IMA Genome-F 9: Draft genome sequence of Annulohypoxylon stygium, Aspergillus mulundensis, Berkeleyomyces basicola (syn. Thielaviopsis basicola), Ceratocystis smalleyi, two Cercospora beticola strains, Coleophoma cylindrospora, Fusarium fracticaudum, Phialophora cf. hyalina, and Morchella septimelata.</title>
        <authorList>
            <person name="Wingfield B.D."/>
            <person name="Bills G.F."/>
            <person name="Dong Y."/>
            <person name="Huang W."/>
            <person name="Nel W.J."/>
            <person name="Swalarsk-Parry B.S."/>
            <person name="Vaghefi N."/>
            <person name="Wilken P.M."/>
            <person name="An Z."/>
            <person name="de Beer Z.W."/>
            <person name="De Vos L."/>
            <person name="Chen L."/>
            <person name="Duong T.A."/>
            <person name="Gao Y."/>
            <person name="Hammerbacher A."/>
            <person name="Kikkert J.R."/>
            <person name="Li Y."/>
            <person name="Li H."/>
            <person name="Li K."/>
            <person name="Li Q."/>
            <person name="Liu X."/>
            <person name="Ma X."/>
            <person name="Naidoo K."/>
            <person name="Pethybridge S.J."/>
            <person name="Sun J."/>
            <person name="Steenkamp E.T."/>
            <person name="van der Nest M.A."/>
            <person name="van Wyk S."/>
            <person name="Wingfield M.J."/>
            <person name="Xiong C."/>
            <person name="Yue Q."/>
            <person name="Zhang X."/>
        </authorList>
    </citation>
    <scope>NUCLEOTIDE SEQUENCE [LARGE SCALE GENOMIC DNA]</scope>
    <source>
        <strain evidence="22 23">BP 5553</strain>
    </source>
</reference>
<evidence type="ECO:0000256" key="2">
    <source>
        <dbReference type="ARBA" id="ARBA00001657"/>
    </source>
</evidence>
<dbReference type="OrthoDB" id="5839090at2759"/>
<keyword evidence="9" id="KW-0732">Signal</keyword>
<dbReference type="PROSITE" id="PS00129">
    <property type="entry name" value="GLYCOSYL_HYDROL_F31_1"/>
    <property type="match status" value="1"/>
</dbReference>
<dbReference type="SUPFAM" id="SSF74650">
    <property type="entry name" value="Galactose mutarotase-like"/>
    <property type="match status" value="1"/>
</dbReference>
<feature type="domain" description="Glycoside hydrolase family 31 TIM barrel" evidence="19">
    <location>
        <begin position="291"/>
        <end position="723"/>
    </location>
</feature>
<comment type="similarity">
    <text evidence="4 17">Belongs to the glycosyl hydrolase 31 family.</text>
</comment>
<evidence type="ECO:0000256" key="18">
    <source>
        <dbReference type="SAM" id="Phobius"/>
    </source>
</evidence>
<accession>A0A370TUD0</accession>
<dbReference type="Pfam" id="PF01055">
    <property type="entry name" value="Glyco_hydro_31_2nd"/>
    <property type="match status" value="1"/>
</dbReference>
<keyword evidence="18" id="KW-0472">Membrane</keyword>
<keyword evidence="13 17" id="KW-0326">Glycosidase</keyword>
<dbReference type="GO" id="GO:0000272">
    <property type="term" value="P:polysaccharide catabolic process"/>
    <property type="evidence" value="ECO:0007669"/>
    <property type="project" value="UniProtKB-KW"/>
</dbReference>
<evidence type="ECO:0000256" key="12">
    <source>
        <dbReference type="ARBA" id="ARBA00023277"/>
    </source>
</evidence>
<dbReference type="InterPro" id="IPR013780">
    <property type="entry name" value="Glyco_hydro_b"/>
</dbReference>
<dbReference type="Gene3D" id="3.20.20.80">
    <property type="entry name" value="Glycosidases"/>
    <property type="match status" value="2"/>
</dbReference>
<feature type="domain" description="Glycosyl hydrolase family 31 C-terminal" evidence="21">
    <location>
        <begin position="731"/>
        <end position="819"/>
    </location>
</feature>
<evidence type="ECO:0000256" key="15">
    <source>
        <dbReference type="ARBA" id="ARBA00023326"/>
    </source>
</evidence>
<dbReference type="SUPFAM" id="SSF51011">
    <property type="entry name" value="Glycosyl hydrolase domain"/>
    <property type="match status" value="1"/>
</dbReference>
<dbReference type="Gene3D" id="2.60.40.1180">
    <property type="entry name" value="Golgi alpha-mannosidase II"/>
    <property type="match status" value="2"/>
</dbReference>
<dbReference type="EC" id="3.2.1.20" evidence="5"/>
<dbReference type="GeneID" id="43596331"/>
<evidence type="ECO:0000256" key="4">
    <source>
        <dbReference type="ARBA" id="ARBA00007806"/>
    </source>
</evidence>
<comment type="caution">
    <text evidence="22">The sequence shown here is derived from an EMBL/GenBank/DDBJ whole genome shotgun (WGS) entry which is preliminary data.</text>
</comment>
<evidence type="ECO:0000259" key="20">
    <source>
        <dbReference type="Pfam" id="PF13802"/>
    </source>
</evidence>
<dbReference type="RefSeq" id="XP_031871798.1">
    <property type="nucleotide sequence ID" value="XM_032012105.1"/>
</dbReference>
<evidence type="ECO:0000256" key="16">
    <source>
        <dbReference type="ARBA" id="ARBA00025512"/>
    </source>
</evidence>
<evidence type="ECO:0000256" key="17">
    <source>
        <dbReference type="RuleBase" id="RU361185"/>
    </source>
</evidence>
<comment type="function">
    <text evidence="16">Glucosidase involved in the degradation of cellulosic biomass. Has both alpha- and beta-glucosidase activity.</text>
</comment>
<evidence type="ECO:0000256" key="6">
    <source>
        <dbReference type="ARBA" id="ARBA00012744"/>
    </source>
</evidence>
<dbReference type="SUPFAM" id="SSF51445">
    <property type="entry name" value="(Trans)glycosidases"/>
    <property type="match status" value="1"/>
</dbReference>
<evidence type="ECO:0000313" key="23">
    <source>
        <dbReference type="Proteomes" id="UP000254866"/>
    </source>
</evidence>
<dbReference type="GO" id="GO:0008422">
    <property type="term" value="F:beta-glucosidase activity"/>
    <property type="evidence" value="ECO:0007669"/>
    <property type="project" value="UniProtKB-EC"/>
</dbReference>
<proteinExistence type="inferred from homology"/>
<dbReference type="InterPro" id="IPR025887">
    <property type="entry name" value="Glyco_hydro_31_N_dom"/>
</dbReference>
<dbReference type="Pfam" id="PF21365">
    <property type="entry name" value="Glyco_hydro_31_3rd"/>
    <property type="match status" value="1"/>
</dbReference>
<dbReference type="AlphaFoldDB" id="A0A370TUD0"/>
<comment type="catalytic activity">
    <reaction evidence="2">
        <text>Hydrolysis of terminal, non-reducing (1-&gt;4)-linked alpha-D-glucose residues with release of alpha-D-glucose.</text>
        <dbReference type="EC" id="3.2.1.20"/>
    </reaction>
</comment>
<evidence type="ECO:0000256" key="9">
    <source>
        <dbReference type="ARBA" id="ARBA00022729"/>
    </source>
</evidence>
<evidence type="ECO:0000256" key="1">
    <source>
        <dbReference type="ARBA" id="ARBA00000448"/>
    </source>
</evidence>
<keyword evidence="12" id="KW-0119">Carbohydrate metabolism</keyword>
<keyword evidence="8" id="KW-0964">Secreted</keyword>
<feature type="transmembrane region" description="Helical" evidence="18">
    <location>
        <begin position="12"/>
        <end position="36"/>
    </location>
</feature>
<evidence type="ECO:0000259" key="19">
    <source>
        <dbReference type="Pfam" id="PF01055"/>
    </source>
</evidence>
<dbReference type="PANTHER" id="PTHR22762">
    <property type="entry name" value="ALPHA-GLUCOSIDASE"/>
    <property type="match status" value="1"/>
</dbReference>
<dbReference type="InterPro" id="IPR000322">
    <property type="entry name" value="Glyco_hydro_31_TIM"/>
</dbReference>
<evidence type="ECO:0000256" key="11">
    <source>
        <dbReference type="ARBA" id="ARBA00023180"/>
    </source>
</evidence>
<dbReference type="EMBL" id="NPIC01000002">
    <property type="protein sequence ID" value="RDL39142.1"/>
    <property type="molecule type" value="Genomic_DNA"/>
</dbReference>
<evidence type="ECO:0000256" key="5">
    <source>
        <dbReference type="ARBA" id="ARBA00012741"/>
    </source>
</evidence>
<keyword evidence="14" id="KW-0961">Cell wall biogenesis/degradation</keyword>
<evidence type="ECO:0000256" key="13">
    <source>
        <dbReference type="ARBA" id="ARBA00023295"/>
    </source>
</evidence>
<dbReference type="GO" id="GO:0005576">
    <property type="term" value="C:extracellular region"/>
    <property type="evidence" value="ECO:0007669"/>
    <property type="project" value="UniProtKB-SubCell"/>
</dbReference>
<name>A0A370TUD0_9HELO</name>
<comment type="catalytic activity">
    <reaction evidence="1">
        <text>Hydrolysis of terminal, non-reducing beta-D-glucosyl residues with release of beta-D-glucose.</text>
        <dbReference type="EC" id="3.2.1.21"/>
    </reaction>
</comment>
<keyword evidence="15" id="KW-0624">Polysaccharide degradation</keyword>
<dbReference type="GO" id="GO:0004558">
    <property type="term" value="F:alpha-1,4-glucosidase activity"/>
    <property type="evidence" value="ECO:0007669"/>
    <property type="project" value="UniProtKB-EC"/>
</dbReference>
<keyword evidence="18" id="KW-1133">Transmembrane helix</keyword>
<dbReference type="GO" id="GO:0071555">
    <property type="term" value="P:cell wall organization"/>
    <property type="evidence" value="ECO:0007669"/>
    <property type="project" value="UniProtKB-KW"/>
</dbReference>
<evidence type="ECO:0000256" key="8">
    <source>
        <dbReference type="ARBA" id="ARBA00022525"/>
    </source>
</evidence>
<keyword evidence="23" id="KW-1185">Reference proteome</keyword>
<evidence type="ECO:0000259" key="21">
    <source>
        <dbReference type="Pfam" id="PF21365"/>
    </source>
</evidence>
<keyword evidence="18" id="KW-0812">Transmembrane</keyword>
<keyword evidence="11" id="KW-0325">Glycoprotein</keyword>
<dbReference type="STRING" id="2656787.A0A370TUD0"/>
<evidence type="ECO:0000256" key="10">
    <source>
        <dbReference type="ARBA" id="ARBA00022801"/>
    </source>
</evidence>
<dbReference type="PANTHER" id="PTHR22762:SF67">
    <property type="entry name" value="ALPHA_BETA-GLUCOSIDASE AGDC-RELATED"/>
    <property type="match status" value="1"/>
</dbReference>